<evidence type="ECO:0000313" key="3">
    <source>
        <dbReference type="Proteomes" id="UP000241167"/>
    </source>
</evidence>
<keyword evidence="3" id="KW-1185">Reference proteome</keyword>
<proteinExistence type="predicted"/>
<name>A0A2P7QND1_9SPHN</name>
<comment type="caution">
    <text evidence="2">The sequence shown here is derived from an EMBL/GenBank/DDBJ whole genome shotgun (WGS) entry which is preliminary data.</text>
</comment>
<dbReference type="InterPro" id="IPR028994">
    <property type="entry name" value="Integrin_alpha_N"/>
</dbReference>
<feature type="chain" id="PRO_5015129448" description="VCBS repeat-containing protein" evidence="1">
    <location>
        <begin position="18"/>
        <end position="139"/>
    </location>
</feature>
<protein>
    <recommendedName>
        <fullName evidence="4">VCBS repeat-containing protein</fullName>
    </recommendedName>
</protein>
<dbReference type="SUPFAM" id="SSF69318">
    <property type="entry name" value="Integrin alpha N-terminal domain"/>
    <property type="match status" value="1"/>
</dbReference>
<feature type="signal peptide" evidence="1">
    <location>
        <begin position="1"/>
        <end position="17"/>
    </location>
</feature>
<gene>
    <name evidence="2" type="ORF">C7I55_12675</name>
</gene>
<evidence type="ECO:0008006" key="4">
    <source>
        <dbReference type="Google" id="ProtNLM"/>
    </source>
</evidence>
<accession>A0A2P7QND1</accession>
<evidence type="ECO:0000256" key="1">
    <source>
        <dbReference type="SAM" id="SignalP"/>
    </source>
</evidence>
<dbReference type="Proteomes" id="UP000241167">
    <property type="component" value="Unassembled WGS sequence"/>
</dbReference>
<keyword evidence="1" id="KW-0732">Signal</keyword>
<evidence type="ECO:0000313" key="2">
    <source>
        <dbReference type="EMBL" id="PSJ39461.1"/>
    </source>
</evidence>
<dbReference type="AlphaFoldDB" id="A0A2P7QND1"/>
<organism evidence="2 3">
    <name type="scientific">Allosphingosinicella deserti</name>
    <dbReference type="NCBI Taxonomy" id="2116704"/>
    <lineage>
        <taxon>Bacteria</taxon>
        <taxon>Pseudomonadati</taxon>
        <taxon>Pseudomonadota</taxon>
        <taxon>Alphaproteobacteria</taxon>
        <taxon>Sphingomonadales</taxon>
        <taxon>Sphingomonadaceae</taxon>
        <taxon>Allosphingosinicella</taxon>
    </lineage>
</organism>
<reference evidence="2 3" key="1">
    <citation type="submission" date="2018-03" db="EMBL/GenBank/DDBJ databases">
        <title>The draft genome of Sphingosinicella sp. GL-C-18.</title>
        <authorList>
            <person name="Liu L."/>
            <person name="Li L."/>
            <person name="Liang L."/>
            <person name="Zhang X."/>
            <person name="Wang T."/>
        </authorList>
    </citation>
    <scope>NUCLEOTIDE SEQUENCE [LARGE SCALE GENOMIC DNA]</scope>
    <source>
        <strain evidence="2 3">GL-C-18</strain>
    </source>
</reference>
<dbReference type="EMBL" id="PXYI01000004">
    <property type="protein sequence ID" value="PSJ39461.1"/>
    <property type="molecule type" value="Genomic_DNA"/>
</dbReference>
<sequence>MAFKVLLPLLGAAPVTADGALTAPERIAAAKAAGFRVQGANIFNECDATADMISFERQDLNGDGVDEIVVADGGACYGAAGAMFVVLRKVDTVWQPVLTARGIMSPLPARHDGWRDIEIGGPGFGKIPVARWNGARYVY</sequence>